<evidence type="ECO:0000256" key="1">
    <source>
        <dbReference type="SAM" id="MobiDB-lite"/>
    </source>
</evidence>
<feature type="region of interest" description="Disordered" evidence="1">
    <location>
        <begin position="1"/>
        <end position="47"/>
    </location>
</feature>
<protein>
    <submittedName>
        <fullName evidence="2">Uncharacterized protein</fullName>
    </submittedName>
</protein>
<evidence type="ECO:0000313" key="3">
    <source>
        <dbReference type="Proteomes" id="UP000265566"/>
    </source>
</evidence>
<gene>
    <name evidence="2" type="ORF">MtrunA17_Chr8g0383651</name>
</gene>
<proteinExistence type="predicted"/>
<name>A0A396GRA3_MEDTR</name>
<sequence>MHTTQHTRSFSKKKTSVSSSSSSYHHHHRQPSPPIHRRRPPSLSLKPPRFSPLCSTYLLTHSTTLFFPLFTSRRFSTAPPPLPLRIRNQPHACHHLLSVEKWNPSSTASPPG</sequence>
<comment type="caution">
    <text evidence="2">The sequence shown here is derived from an EMBL/GenBank/DDBJ whole genome shotgun (WGS) entry which is preliminary data.</text>
</comment>
<accession>A0A396GRA3</accession>
<dbReference type="Proteomes" id="UP000265566">
    <property type="component" value="Chromosome 8"/>
</dbReference>
<reference evidence="3" key="1">
    <citation type="journal article" date="2018" name="Nat. Plants">
        <title>Whole-genome landscape of Medicago truncatula symbiotic genes.</title>
        <authorList>
            <person name="Pecrix Y."/>
            <person name="Staton S.E."/>
            <person name="Sallet E."/>
            <person name="Lelandais-Briere C."/>
            <person name="Moreau S."/>
            <person name="Carrere S."/>
            <person name="Blein T."/>
            <person name="Jardinaud M.F."/>
            <person name="Latrasse D."/>
            <person name="Zouine M."/>
            <person name="Zahm M."/>
            <person name="Kreplak J."/>
            <person name="Mayjonade B."/>
            <person name="Satge C."/>
            <person name="Perez M."/>
            <person name="Cauet S."/>
            <person name="Marande W."/>
            <person name="Chantry-Darmon C."/>
            <person name="Lopez-Roques C."/>
            <person name="Bouchez O."/>
            <person name="Berard A."/>
            <person name="Debelle F."/>
            <person name="Munos S."/>
            <person name="Bendahmane A."/>
            <person name="Berges H."/>
            <person name="Niebel A."/>
            <person name="Buitink J."/>
            <person name="Frugier F."/>
            <person name="Benhamed M."/>
            <person name="Crespi M."/>
            <person name="Gouzy J."/>
            <person name="Gamas P."/>
        </authorList>
    </citation>
    <scope>NUCLEOTIDE SEQUENCE [LARGE SCALE GENOMIC DNA]</scope>
    <source>
        <strain evidence="3">cv. Jemalong A17</strain>
    </source>
</reference>
<dbReference type="AlphaFoldDB" id="A0A396GRA3"/>
<dbReference type="Gramene" id="rna49575">
    <property type="protein sequence ID" value="RHN43053.1"/>
    <property type="gene ID" value="gene49575"/>
</dbReference>
<dbReference type="EMBL" id="PSQE01000008">
    <property type="protein sequence ID" value="RHN43053.1"/>
    <property type="molecule type" value="Genomic_DNA"/>
</dbReference>
<evidence type="ECO:0000313" key="2">
    <source>
        <dbReference type="EMBL" id="RHN43053.1"/>
    </source>
</evidence>
<organism evidence="2 3">
    <name type="scientific">Medicago truncatula</name>
    <name type="common">Barrel medic</name>
    <name type="synonym">Medicago tribuloides</name>
    <dbReference type="NCBI Taxonomy" id="3880"/>
    <lineage>
        <taxon>Eukaryota</taxon>
        <taxon>Viridiplantae</taxon>
        <taxon>Streptophyta</taxon>
        <taxon>Embryophyta</taxon>
        <taxon>Tracheophyta</taxon>
        <taxon>Spermatophyta</taxon>
        <taxon>Magnoliopsida</taxon>
        <taxon>eudicotyledons</taxon>
        <taxon>Gunneridae</taxon>
        <taxon>Pentapetalae</taxon>
        <taxon>rosids</taxon>
        <taxon>fabids</taxon>
        <taxon>Fabales</taxon>
        <taxon>Fabaceae</taxon>
        <taxon>Papilionoideae</taxon>
        <taxon>50 kb inversion clade</taxon>
        <taxon>NPAAA clade</taxon>
        <taxon>Hologalegina</taxon>
        <taxon>IRL clade</taxon>
        <taxon>Trifolieae</taxon>
        <taxon>Medicago</taxon>
    </lineage>
</organism>
<feature type="compositionally biased region" description="Basic residues" evidence="1">
    <location>
        <begin position="24"/>
        <end position="40"/>
    </location>
</feature>